<dbReference type="EMBL" id="JAYEET010000034">
    <property type="protein sequence ID" value="MEA1606162.1"/>
    <property type="molecule type" value="Genomic_DNA"/>
</dbReference>
<dbReference type="Proteomes" id="UP001292571">
    <property type="component" value="Unassembled WGS sequence"/>
</dbReference>
<evidence type="ECO:0000313" key="1">
    <source>
        <dbReference type="EMBL" id="MEA1606162.1"/>
    </source>
</evidence>
<proteinExistence type="predicted"/>
<sequence length="97" mass="11416">MNRFTDLHMCDFTASEHAQHLHSLAEQYVRETEAYDRSVCTGPTVRGEILPASRREFALVNSHARELLDSLCQRHPQHRRREIRRAIQTIDRRLVHA</sequence>
<comment type="caution">
    <text evidence="1">The sequence shown here is derived from an EMBL/GenBank/DDBJ whole genome shotgun (WGS) entry which is preliminary data.</text>
</comment>
<organism evidence="1 2">
    <name type="scientific">Pseudomonas spirodelae</name>
    <dbReference type="NCBI Taxonomy" id="3101751"/>
    <lineage>
        <taxon>Bacteria</taxon>
        <taxon>Pseudomonadati</taxon>
        <taxon>Pseudomonadota</taxon>
        <taxon>Gammaproteobacteria</taxon>
        <taxon>Pseudomonadales</taxon>
        <taxon>Pseudomonadaceae</taxon>
        <taxon>Pseudomonas</taxon>
    </lineage>
</organism>
<gene>
    <name evidence="1" type="ORF">SOP97_10100</name>
</gene>
<evidence type="ECO:0000313" key="2">
    <source>
        <dbReference type="Proteomes" id="UP001292571"/>
    </source>
</evidence>
<name>A0ABU5P908_9PSED</name>
<protein>
    <submittedName>
        <fullName evidence="1">Uncharacterized protein</fullName>
    </submittedName>
</protein>
<dbReference type="RefSeq" id="WP_322949135.1">
    <property type="nucleotide sequence ID" value="NZ_JAYEET010000034.1"/>
</dbReference>
<keyword evidence="2" id="KW-1185">Reference proteome</keyword>
<reference evidence="1 2" key="1">
    <citation type="submission" date="2023-12" db="EMBL/GenBank/DDBJ databases">
        <title>Pseudomonas sp. T5W1.</title>
        <authorList>
            <person name="Maltman C."/>
        </authorList>
    </citation>
    <scope>NUCLEOTIDE SEQUENCE [LARGE SCALE GENOMIC DNA]</scope>
    <source>
        <strain evidence="1 2">T5W1</strain>
    </source>
</reference>
<accession>A0ABU5P908</accession>